<organism evidence="3 4">
    <name type="scientific">Franzmannia pantelleriensis</name>
    <dbReference type="NCBI Taxonomy" id="48727"/>
    <lineage>
        <taxon>Bacteria</taxon>
        <taxon>Pseudomonadati</taxon>
        <taxon>Pseudomonadota</taxon>
        <taxon>Gammaproteobacteria</taxon>
        <taxon>Oceanospirillales</taxon>
        <taxon>Halomonadaceae</taxon>
        <taxon>Franzmannia</taxon>
    </lineage>
</organism>
<feature type="chain" id="PRO_5011701593" evidence="2">
    <location>
        <begin position="25"/>
        <end position="122"/>
    </location>
</feature>
<feature type="compositionally biased region" description="Polar residues" evidence="1">
    <location>
        <begin position="96"/>
        <end position="110"/>
    </location>
</feature>
<reference evidence="4" key="1">
    <citation type="submission" date="2016-10" db="EMBL/GenBank/DDBJ databases">
        <authorList>
            <person name="Varghese N."/>
            <person name="Submissions S."/>
        </authorList>
    </citation>
    <scope>NUCLEOTIDE SEQUENCE [LARGE SCALE GENOMIC DNA]</scope>
    <source>
        <strain evidence="4">AAP</strain>
    </source>
</reference>
<dbReference type="Proteomes" id="UP000199107">
    <property type="component" value="Unassembled WGS sequence"/>
</dbReference>
<gene>
    <name evidence="3" type="ORF">SAMN05192555_103145</name>
</gene>
<dbReference type="STRING" id="48727.SAMN05192555_103145"/>
<dbReference type="RefSeq" id="WP_089657425.1">
    <property type="nucleotide sequence ID" value="NZ_FNGH01000003.1"/>
</dbReference>
<evidence type="ECO:0000256" key="1">
    <source>
        <dbReference type="SAM" id="MobiDB-lite"/>
    </source>
</evidence>
<proteinExistence type="predicted"/>
<name>A0A1G9IE87_9GAMM</name>
<dbReference type="OrthoDB" id="6166184at2"/>
<feature type="region of interest" description="Disordered" evidence="1">
    <location>
        <begin position="63"/>
        <end position="82"/>
    </location>
</feature>
<feature type="signal peptide" evidence="2">
    <location>
        <begin position="1"/>
        <end position="24"/>
    </location>
</feature>
<keyword evidence="2" id="KW-0732">Signal</keyword>
<evidence type="ECO:0000313" key="4">
    <source>
        <dbReference type="Proteomes" id="UP000199107"/>
    </source>
</evidence>
<dbReference type="EMBL" id="FNGH01000003">
    <property type="protein sequence ID" value="SDL23355.1"/>
    <property type="molecule type" value="Genomic_DNA"/>
</dbReference>
<dbReference type="AlphaFoldDB" id="A0A1G9IE87"/>
<evidence type="ECO:0000313" key="3">
    <source>
        <dbReference type="EMBL" id="SDL23355.1"/>
    </source>
</evidence>
<sequence>MKYTTIIAQTIAASMLTLGLVAQAAAVEGTHTRVEIGSPAEGGTREGFRFVQVEKDQDAMHRAASNDHLPSKVGNPMIGGTREGLHRHNIEFVGSADNSEYSTSSDNSTLAEDLQLRTGTSG</sequence>
<keyword evidence="4" id="KW-1185">Reference proteome</keyword>
<evidence type="ECO:0000256" key="2">
    <source>
        <dbReference type="SAM" id="SignalP"/>
    </source>
</evidence>
<accession>A0A1G9IE87</accession>
<protein>
    <submittedName>
        <fullName evidence="3">Uncharacterized protein</fullName>
    </submittedName>
</protein>
<feature type="region of interest" description="Disordered" evidence="1">
    <location>
        <begin position="96"/>
        <end position="122"/>
    </location>
</feature>